<dbReference type="AlphaFoldDB" id="A0A1J1JHV6"/>
<gene>
    <name evidence="2" type="ORF">PLAM_2727</name>
</gene>
<reference evidence="2" key="1">
    <citation type="submission" date="2015-09" db="EMBL/GenBank/DDBJ databases">
        <authorList>
            <person name="Jackson K.R."/>
            <person name="Lunt B.L."/>
            <person name="Fisher J.N.B."/>
            <person name="Gardner A.V."/>
            <person name="Bailey M.E."/>
            <person name="Deus L.M."/>
            <person name="Earl A.S."/>
            <person name="Gibby P.D."/>
            <person name="Hartmann K.A."/>
            <person name="Liu J.E."/>
            <person name="Manci A.M."/>
            <person name="Nielsen D.A."/>
            <person name="Solomon M.B."/>
            <person name="Breakwell D.P."/>
            <person name="Burnett S.H."/>
            <person name="Grose J.H."/>
        </authorList>
    </citation>
    <scope>NUCLEOTIDE SEQUENCE</scope>
    <source>
        <strain evidence="2">7805</strain>
    </source>
</reference>
<evidence type="ECO:0000256" key="1">
    <source>
        <dbReference type="SAM" id="Phobius"/>
    </source>
</evidence>
<feature type="transmembrane region" description="Helical" evidence="1">
    <location>
        <begin position="35"/>
        <end position="55"/>
    </location>
</feature>
<accession>A0A1J1JHV6</accession>
<dbReference type="EMBL" id="LO018304">
    <property type="protein sequence ID" value="CUM60693.1"/>
    <property type="molecule type" value="Genomic_DNA"/>
</dbReference>
<keyword evidence="1" id="KW-1133">Transmembrane helix</keyword>
<name>A0A1J1JHV6_PLAAG</name>
<organism evidence="2">
    <name type="scientific">Planktothrix agardhii</name>
    <name type="common">Oscillatoria agardhii</name>
    <dbReference type="NCBI Taxonomy" id="1160"/>
    <lineage>
        <taxon>Bacteria</taxon>
        <taxon>Bacillati</taxon>
        <taxon>Cyanobacteriota</taxon>
        <taxon>Cyanophyceae</taxon>
        <taxon>Oscillatoriophycideae</taxon>
        <taxon>Oscillatoriales</taxon>
        <taxon>Microcoleaceae</taxon>
        <taxon>Planktothrix</taxon>
    </lineage>
</organism>
<sequence>MGLVTVDCTHLSVKRQLLAGDWCYNLDLYSQLTEFLYIFLANIIQSPFCLTQYFFNSLKKGFTRRRKLN</sequence>
<proteinExistence type="predicted"/>
<protein>
    <submittedName>
        <fullName evidence="2">Uncharacterized protein</fullName>
    </submittedName>
</protein>
<keyword evidence="1" id="KW-0812">Transmembrane</keyword>
<evidence type="ECO:0000313" key="2">
    <source>
        <dbReference type="EMBL" id="CUM60693.1"/>
    </source>
</evidence>
<keyword evidence="1" id="KW-0472">Membrane</keyword>